<gene>
    <name evidence="7" type="ORF">ACFFF8_09650</name>
</gene>
<reference evidence="7 8" key="1">
    <citation type="submission" date="2024-09" db="EMBL/GenBank/DDBJ databases">
        <authorList>
            <person name="Sun Q."/>
            <person name="Mori K."/>
        </authorList>
    </citation>
    <scope>NUCLEOTIDE SEQUENCE [LARGE SCALE GENOMIC DNA]</scope>
    <source>
        <strain evidence="7 8">CICC 11035S</strain>
    </source>
</reference>
<protein>
    <submittedName>
        <fullName evidence="7">TetR/AcrR family transcriptional regulator</fullName>
    </submittedName>
</protein>
<dbReference type="PANTHER" id="PTHR30055:SF234">
    <property type="entry name" value="HTH-TYPE TRANSCRIPTIONAL REGULATOR BETI"/>
    <property type="match status" value="1"/>
</dbReference>
<dbReference type="RefSeq" id="WP_267224703.1">
    <property type="nucleotide sequence ID" value="NZ_JAPCWC010000042.1"/>
</dbReference>
<feature type="compositionally biased region" description="Basic and acidic residues" evidence="5">
    <location>
        <begin position="26"/>
        <end position="37"/>
    </location>
</feature>
<dbReference type="SUPFAM" id="SSF46689">
    <property type="entry name" value="Homeodomain-like"/>
    <property type="match status" value="1"/>
</dbReference>
<dbReference type="PANTHER" id="PTHR30055">
    <property type="entry name" value="HTH-TYPE TRANSCRIPTIONAL REGULATOR RUTR"/>
    <property type="match status" value="1"/>
</dbReference>
<feature type="DNA-binding region" description="H-T-H motif" evidence="4">
    <location>
        <begin position="62"/>
        <end position="81"/>
    </location>
</feature>
<sequence length="228" mass="24788">MRSASPQIPLCRYPKGRHGMTSKTSGEQRTKGRPSLEEAAEIDRAIREAALRELFEKGEAASLNAVAQAAGLSRKTVYARYSSKSELFIAAVREMLAGVGSMTVDTSGSLEQRIVSYARTAAQLLDKPHARAFQRALSLNPDMIGELHQELIAASKTIFFEPIAAILLEAQQDGEIQPGIDCARVAKLIMDSTIFSKQSLLPGGERLTDRDEDAKLIAQVICRGIVCT</sequence>
<name>A0ABV6S6K9_9SPHN</name>
<evidence type="ECO:0000256" key="5">
    <source>
        <dbReference type="SAM" id="MobiDB-lite"/>
    </source>
</evidence>
<feature type="domain" description="HTH tetR-type" evidence="6">
    <location>
        <begin position="40"/>
        <end position="99"/>
    </location>
</feature>
<accession>A0ABV6S6K9</accession>
<proteinExistence type="predicted"/>
<dbReference type="PRINTS" id="PR00455">
    <property type="entry name" value="HTHTETR"/>
</dbReference>
<dbReference type="Pfam" id="PF00440">
    <property type="entry name" value="TetR_N"/>
    <property type="match status" value="1"/>
</dbReference>
<keyword evidence="3" id="KW-0804">Transcription</keyword>
<dbReference type="InterPro" id="IPR001647">
    <property type="entry name" value="HTH_TetR"/>
</dbReference>
<evidence type="ECO:0000256" key="1">
    <source>
        <dbReference type="ARBA" id="ARBA00023015"/>
    </source>
</evidence>
<evidence type="ECO:0000256" key="2">
    <source>
        <dbReference type="ARBA" id="ARBA00023125"/>
    </source>
</evidence>
<feature type="region of interest" description="Disordered" evidence="5">
    <location>
        <begin position="1"/>
        <end position="37"/>
    </location>
</feature>
<dbReference type="SUPFAM" id="SSF48498">
    <property type="entry name" value="Tetracyclin repressor-like, C-terminal domain"/>
    <property type="match status" value="1"/>
</dbReference>
<dbReference type="Gene3D" id="1.10.357.10">
    <property type="entry name" value="Tetracycline Repressor, domain 2"/>
    <property type="match status" value="1"/>
</dbReference>
<dbReference type="InterPro" id="IPR036271">
    <property type="entry name" value="Tet_transcr_reg_TetR-rel_C_sf"/>
</dbReference>
<keyword evidence="1" id="KW-0805">Transcription regulation</keyword>
<dbReference type="PROSITE" id="PS50977">
    <property type="entry name" value="HTH_TETR_2"/>
    <property type="match status" value="1"/>
</dbReference>
<evidence type="ECO:0000256" key="4">
    <source>
        <dbReference type="PROSITE-ProRule" id="PRU00335"/>
    </source>
</evidence>
<evidence type="ECO:0000259" key="6">
    <source>
        <dbReference type="PROSITE" id="PS50977"/>
    </source>
</evidence>
<evidence type="ECO:0000313" key="7">
    <source>
        <dbReference type="EMBL" id="MFC0684857.1"/>
    </source>
</evidence>
<keyword evidence="2 4" id="KW-0238">DNA-binding</keyword>
<dbReference type="EMBL" id="JBHLTM010000031">
    <property type="protein sequence ID" value="MFC0684857.1"/>
    <property type="molecule type" value="Genomic_DNA"/>
</dbReference>
<evidence type="ECO:0000313" key="8">
    <source>
        <dbReference type="Proteomes" id="UP001589858"/>
    </source>
</evidence>
<keyword evidence="8" id="KW-1185">Reference proteome</keyword>
<evidence type="ECO:0000256" key="3">
    <source>
        <dbReference type="ARBA" id="ARBA00023163"/>
    </source>
</evidence>
<dbReference type="InterPro" id="IPR009057">
    <property type="entry name" value="Homeodomain-like_sf"/>
</dbReference>
<dbReference type="InterPro" id="IPR050109">
    <property type="entry name" value="HTH-type_TetR-like_transc_reg"/>
</dbReference>
<organism evidence="7 8">
    <name type="scientific">Novosphingobium clariflavum</name>
    <dbReference type="NCBI Taxonomy" id="2029884"/>
    <lineage>
        <taxon>Bacteria</taxon>
        <taxon>Pseudomonadati</taxon>
        <taxon>Pseudomonadota</taxon>
        <taxon>Alphaproteobacteria</taxon>
        <taxon>Sphingomonadales</taxon>
        <taxon>Sphingomonadaceae</taxon>
        <taxon>Novosphingobium</taxon>
    </lineage>
</organism>
<dbReference type="Proteomes" id="UP001589858">
    <property type="component" value="Unassembled WGS sequence"/>
</dbReference>
<comment type="caution">
    <text evidence="7">The sequence shown here is derived from an EMBL/GenBank/DDBJ whole genome shotgun (WGS) entry which is preliminary data.</text>
</comment>